<comment type="caution">
    <text evidence="2">The sequence shown here is derived from an EMBL/GenBank/DDBJ whole genome shotgun (WGS) entry which is preliminary data.</text>
</comment>
<dbReference type="Proteomes" id="UP000274822">
    <property type="component" value="Unassembled WGS sequence"/>
</dbReference>
<gene>
    <name evidence="2" type="ORF">BC938DRAFT_481295</name>
</gene>
<sequence length="97" mass="11204">MFVTLFLSDPIGFSSFAMSFAQFLIFVLVASWNALPSRHDNIFPNLNLEIDTTAKKAHRVSRSERNCKGSVRCRQPKPWTYVTSPQLRSCLEYLIKY</sequence>
<keyword evidence="1" id="KW-1133">Transmembrane helix</keyword>
<organism evidence="2 3">
    <name type="scientific">Jimgerdemannia flammicorona</name>
    <dbReference type="NCBI Taxonomy" id="994334"/>
    <lineage>
        <taxon>Eukaryota</taxon>
        <taxon>Fungi</taxon>
        <taxon>Fungi incertae sedis</taxon>
        <taxon>Mucoromycota</taxon>
        <taxon>Mucoromycotina</taxon>
        <taxon>Endogonomycetes</taxon>
        <taxon>Endogonales</taxon>
        <taxon>Endogonaceae</taxon>
        <taxon>Jimgerdemannia</taxon>
    </lineage>
</organism>
<name>A0A433QGE5_9FUNG</name>
<protein>
    <submittedName>
        <fullName evidence="2">Uncharacterized protein</fullName>
    </submittedName>
</protein>
<dbReference type="AlphaFoldDB" id="A0A433QGE5"/>
<dbReference type="EMBL" id="RBNJ01005945">
    <property type="protein sequence ID" value="RUS28908.1"/>
    <property type="molecule type" value="Genomic_DNA"/>
</dbReference>
<keyword evidence="1" id="KW-0812">Transmembrane</keyword>
<proteinExistence type="predicted"/>
<evidence type="ECO:0000313" key="3">
    <source>
        <dbReference type="Proteomes" id="UP000274822"/>
    </source>
</evidence>
<evidence type="ECO:0000256" key="1">
    <source>
        <dbReference type="SAM" id="Phobius"/>
    </source>
</evidence>
<keyword evidence="3" id="KW-1185">Reference proteome</keyword>
<feature type="transmembrane region" description="Helical" evidence="1">
    <location>
        <begin position="12"/>
        <end position="35"/>
    </location>
</feature>
<keyword evidence="1" id="KW-0472">Membrane</keyword>
<evidence type="ECO:0000313" key="2">
    <source>
        <dbReference type="EMBL" id="RUS28908.1"/>
    </source>
</evidence>
<reference evidence="2 3" key="1">
    <citation type="journal article" date="2018" name="New Phytol.">
        <title>Phylogenomics of Endogonaceae and evolution of mycorrhizas within Mucoromycota.</title>
        <authorList>
            <person name="Chang Y."/>
            <person name="Desiro A."/>
            <person name="Na H."/>
            <person name="Sandor L."/>
            <person name="Lipzen A."/>
            <person name="Clum A."/>
            <person name="Barry K."/>
            <person name="Grigoriev I.V."/>
            <person name="Martin F.M."/>
            <person name="Stajich J.E."/>
            <person name="Smith M.E."/>
            <person name="Bonito G."/>
            <person name="Spatafora J.W."/>
        </authorList>
    </citation>
    <scope>NUCLEOTIDE SEQUENCE [LARGE SCALE GENOMIC DNA]</scope>
    <source>
        <strain evidence="2 3">AD002</strain>
    </source>
</reference>
<accession>A0A433QGE5</accession>